<name>A0A1C3UQG3_9HYPH</name>
<evidence type="ECO:0000256" key="4">
    <source>
        <dbReference type="ARBA" id="ARBA00023159"/>
    </source>
</evidence>
<dbReference type="CDD" id="cd06124">
    <property type="entry name" value="cupin_NimR-like_N"/>
    <property type="match status" value="1"/>
</dbReference>
<dbReference type="PANTHER" id="PTHR11019:SF190">
    <property type="entry name" value="ARAC-FAMILY REGULATORY PROTEIN"/>
    <property type="match status" value="1"/>
</dbReference>
<gene>
    <name evidence="7" type="ORF">GA0061101_103162</name>
</gene>
<dbReference type="InterPro" id="IPR011051">
    <property type="entry name" value="RmlC_Cupin_sf"/>
</dbReference>
<dbReference type="InterPro" id="IPR020449">
    <property type="entry name" value="Tscrpt_reg_AraC-type_HTH"/>
</dbReference>
<organism evidence="7 8">
    <name type="scientific">Rhizobium lusitanum</name>
    <dbReference type="NCBI Taxonomy" id="293958"/>
    <lineage>
        <taxon>Bacteria</taxon>
        <taxon>Pseudomonadati</taxon>
        <taxon>Pseudomonadota</taxon>
        <taxon>Alphaproteobacteria</taxon>
        <taxon>Hyphomicrobiales</taxon>
        <taxon>Rhizobiaceae</taxon>
        <taxon>Rhizobium/Agrobacterium group</taxon>
        <taxon>Rhizobium</taxon>
    </lineage>
</organism>
<dbReference type="InterPro" id="IPR018060">
    <property type="entry name" value="HTH_AraC"/>
</dbReference>
<dbReference type="EMBL" id="FMAF01000003">
    <property type="protein sequence ID" value="SCB17716.1"/>
    <property type="molecule type" value="Genomic_DNA"/>
</dbReference>
<dbReference type="GO" id="GO:0043565">
    <property type="term" value="F:sequence-specific DNA binding"/>
    <property type="evidence" value="ECO:0007669"/>
    <property type="project" value="InterPro"/>
</dbReference>
<feature type="domain" description="HTH araC/xylS-type" evidence="6">
    <location>
        <begin position="158"/>
        <end position="253"/>
    </location>
</feature>
<keyword evidence="1" id="KW-0678">Repressor</keyword>
<keyword evidence="4" id="KW-0010">Activator</keyword>
<dbReference type="InterPro" id="IPR009057">
    <property type="entry name" value="Homeodomain-like_sf"/>
</dbReference>
<dbReference type="AlphaFoldDB" id="A0A1C3UQG3"/>
<reference evidence="7 8" key="1">
    <citation type="submission" date="2016-08" db="EMBL/GenBank/DDBJ databases">
        <authorList>
            <person name="Seilhamer J.J."/>
        </authorList>
    </citation>
    <scope>NUCLEOTIDE SEQUENCE [LARGE SCALE GENOMIC DNA]</scope>
    <source>
        <strain evidence="7 8">P1-7</strain>
    </source>
</reference>
<dbReference type="Pfam" id="PF12833">
    <property type="entry name" value="HTH_18"/>
    <property type="match status" value="1"/>
</dbReference>
<dbReference type="Gene3D" id="1.10.10.60">
    <property type="entry name" value="Homeodomain-like"/>
    <property type="match status" value="1"/>
</dbReference>
<sequence>MPDRLPRIEGDPPRPVSFRTENYRAGTVFPRKSQPWGELNYALVGVCEFDIQGVPYLSPPHYAIWLPPDTMHGAHNRHDLRYVTVYVERALCADLPGEPSTLSISPLLKAILADFAARDITLPETSEDLRLAQVLVDQIRLAPRCESYLPLSDDPLLGPVLSALQADPGDRRSLAEWARRMGTTERTLSRRCQDDLGLSFNEWRQRLKLVAALALIEAGEPVYRIASQLGYSNASAFIAMFRRLTGTSPTQMR</sequence>
<keyword evidence="3 7" id="KW-0238">DNA-binding</keyword>
<dbReference type="PROSITE" id="PS00041">
    <property type="entry name" value="HTH_ARAC_FAMILY_1"/>
    <property type="match status" value="1"/>
</dbReference>
<dbReference type="PANTHER" id="PTHR11019">
    <property type="entry name" value="HTH-TYPE TRANSCRIPTIONAL REGULATOR NIMR"/>
    <property type="match status" value="1"/>
</dbReference>
<accession>A0A1C3UQG3</accession>
<dbReference type="InterPro" id="IPR014710">
    <property type="entry name" value="RmlC-like_jellyroll"/>
</dbReference>
<keyword evidence="2" id="KW-0805">Transcription regulation</keyword>
<evidence type="ECO:0000256" key="1">
    <source>
        <dbReference type="ARBA" id="ARBA00022491"/>
    </source>
</evidence>
<dbReference type="PROSITE" id="PS01124">
    <property type="entry name" value="HTH_ARAC_FAMILY_2"/>
    <property type="match status" value="1"/>
</dbReference>
<dbReference type="PRINTS" id="PR00032">
    <property type="entry name" value="HTHARAC"/>
</dbReference>
<keyword evidence="5" id="KW-0804">Transcription</keyword>
<dbReference type="SUPFAM" id="SSF51182">
    <property type="entry name" value="RmlC-like cupins"/>
    <property type="match status" value="1"/>
</dbReference>
<evidence type="ECO:0000256" key="3">
    <source>
        <dbReference type="ARBA" id="ARBA00023125"/>
    </source>
</evidence>
<dbReference type="InterPro" id="IPR003313">
    <property type="entry name" value="AraC-bd"/>
</dbReference>
<dbReference type="SMART" id="SM00342">
    <property type="entry name" value="HTH_ARAC"/>
    <property type="match status" value="1"/>
</dbReference>
<proteinExistence type="predicted"/>
<dbReference type="GO" id="GO:0003700">
    <property type="term" value="F:DNA-binding transcription factor activity"/>
    <property type="evidence" value="ECO:0007669"/>
    <property type="project" value="InterPro"/>
</dbReference>
<dbReference type="OrthoDB" id="9804543at2"/>
<dbReference type="Pfam" id="PF02311">
    <property type="entry name" value="AraC_binding"/>
    <property type="match status" value="1"/>
</dbReference>
<evidence type="ECO:0000259" key="6">
    <source>
        <dbReference type="PROSITE" id="PS01124"/>
    </source>
</evidence>
<protein>
    <submittedName>
        <fullName evidence="7">AraC-type DNA-binding protein</fullName>
    </submittedName>
</protein>
<dbReference type="FunFam" id="1.10.10.60:FF:000132">
    <property type="entry name" value="AraC family transcriptional regulator"/>
    <property type="match status" value="1"/>
</dbReference>
<evidence type="ECO:0000313" key="8">
    <source>
        <dbReference type="Proteomes" id="UP000199205"/>
    </source>
</evidence>
<dbReference type="SUPFAM" id="SSF46689">
    <property type="entry name" value="Homeodomain-like"/>
    <property type="match status" value="1"/>
</dbReference>
<evidence type="ECO:0000256" key="2">
    <source>
        <dbReference type="ARBA" id="ARBA00023015"/>
    </source>
</evidence>
<evidence type="ECO:0000313" key="7">
    <source>
        <dbReference type="EMBL" id="SCB17716.1"/>
    </source>
</evidence>
<dbReference type="InterPro" id="IPR018062">
    <property type="entry name" value="HTH_AraC-typ_CS"/>
</dbReference>
<dbReference type="Gene3D" id="2.60.120.10">
    <property type="entry name" value="Jelly Rolls"/>
    <property type="match status" value="1"/>
</dbReference>
<evidence type="ECO:0000256" key="5">
    <source>
        <dbReference type="ARBA" id="ARBA00023163"/>
    </source>
</evidence>
<dbReference type="Proteomes" id="UP000199205">
    <property type="component" value="Unassembled WGS sequence"/>
</dbReference>
<dbReference type="RefSeq" id="WP_037195314.1">
    <property type="nucleotide sequence ID" value="NZ_FMAF01000003.1"/>
</dbReference>